<reference evidence="1" key="1">
    <citation type="journal article" date="2019" name="Sci. Rep.">
        <title>Draft genome of Tanacetum cinerariifolium, the natural source of mosquito coil.</title>
        <authorList>
            <person name="Yamashiro T."/>
            <person name="Shiraishi A."/>
            <person name="Satake H."/>
            <person name="Nakayama K."/>
        </authorList>
    </citation>
    <scope>NUCLEOTIDE SEQUENCE</scope>
</reference>
<sequence>MQDAIGVARRGFVHQLLGHLAINRAAGGVHKQPLGAVGFRRQLAQRIKQPLVGAHTVGVVEHSRD</sequence>
<accession>A0A699XBR8</accession>
<dbReference type="AlphaFoldDB" id="A0A699XBR8"/>
<gene>
    <name evidence="1" type="ORF">Tci_927849</name>
</gene>
<feature type="non-terminal residue" evidence="1">
    <location>
        <position position="65"/>
    </location>
</feature>
<organism evidence="1">
    <name type="scientific">Tanacetum cinerariifolium</name>
    <name type="common">Dalmatian daisy</name>
    <name type="synonym">Chrysanthemum cinerariifolium</name>
    <dbReference type="NCBI Taxonomy" id="118510"/>
    <lineage>
        <taxon>Eukaryota</taxon>
        <taxon>Viridiplantae</taxon>
        <taxon>Streptophyta</taxon>
        <taxon>Embryophyta</taxon>
        <taxon>Tracheophyta</taxon>
        <taxon>Spermatophyta</taxon>
        <taxon>Magnoliopsida</taxon>
        <taxon>eudicotyledons</taxon>
        <taxon>Gunneridae</taxon>
        <taxon>Pentapetalae</taxon>
        <taxon>asterids</taxon>
        <taxon>campanulids</taxon>
        <taxon>Asterales</taxon>
        <taxon>Asteraceae</taxon>
        <taxon>Asteroideae</taxon>
        <taxon>Anthemideae</taxon>
        <taxon>Anthemidinae</taxon>
        <taxon>Tanacetum</taxon>
    </lineage>
</organism>
<proteinExistence type="predicted"/>
<comment type="caution">
    <text evidence="1">The sequence shown here is derived from an EMBL/GenBank/DDBJ whole genome shotgun (WGS) entry which is preliminary data.</text>
</comment>
<protein>
    <submittedName>
        <fullName evidence="1">Uncharacterized protein</fullName>
    </submittedName>
</protein>
<evidence type="ECO:0000313" key="1">
    <source>
        <dbReference type="EMBL" id="GFD55880.1"/>
    </source>
</evidence>
<dbReference type="EMBL" id="BKCJ011823000">
    <property type="protein sequence ID" value="GFD55880.1"/>
    <property type="molecule type" value="Genomic_DNA"/>
</dbReference>
<name>A0A699XBR8_TANCI</name>